<accession>A0A0A9X1I9</accession>
<dbReference type="CDD" id="cd05380">
    <property type="entry name" value="CAP_euk"/>
    <property type="match status" value="1"/>
</dbReference>
<reference evidence="4" key="3">
    <citation type="submission" date="2014-09" db="EMBL/GenBank/DDBJ databases">
        <authorList>
            <person name="Magalhaes I.L.F."/>
            <person name="Oliveira U."/>
            <person name="Santos F.R."/>
            <person name="Vidigal T.H.D.A."/>
            <person name="Brescovit A.D."/>
            <person name="Santos A.J."/>
        </authorList>
    </citation>
    <scope>NUCLEOTIDE SEQUENCE</scope>
</reference>
<proteinExistence type="predicted"/>
<evidence type="ECO:0000313" key="3">
    <source>
        <dbReference type="EMBL" id="JAG12603.1"/>
    </source>
</evidence>
<feature type="domain" description="SCP" evidence="2">
    <location>
        <begin position="55"/>
        <end position="218"/>
    </location>
</feature>
<keyword evidence="1" id="KW-0732">Signal</keyword>
<evidence type="ECO:0000313" key="4">
    <source>
        <dbReference type="EMBL" id="JAG61123.1"/>
    </source>
</evidence>
<dbReference type="SMART" id="SM00198">
    <property type="entry name" value="SCP"/>
    <property type="match status" value="1"/>
</dbReference>
<evidence type="ECO:0000256" key="1">
    <source>
        <dbReference type="SAM" id="SignalP"/>
    </source>
</evidence>
<dbReference type="AlphaFoldDB" id="A0A0A9X1I9"/>
<name>A0A0A9X1I9_LYGHE</name>
<dbReference type="SUPFAM" id="SSF55797">
    <property type="entry name" value="PR-1-like"/>
    <property type="match status" value="1"/>
</dbReference>
<sequence length="251" mass="28901">MLFLLVVFGVMHEIAGTKPRSHYCDISKEHTMCVYVKANSMNLRCWYYHSLREDELMEYILDKHNSLRNNYAFRSEGHLSIPNMQGLEWDSELAELARRWAMQCPLYEDENRDVDRFKVAQAVRIVTKSSSVPLLREVWKSLIRTNITFHKRSASRGGRPRNELKCGFRLDVPLTLITNPYLKYVGCASSSYRQIVNEERATRTILVCNYGPLEDSYARYHPAGPPCTLCPNNTSCDSNSPFPNLCFGTTA</sequence>
<reference evidence="3" key="1">
    <citation type="journal article" date="2014" name="PLoS ONE">
        <title>Transcriptome-Based Identification of ABC Transporters in the Western Tarnished Plant Bug Lygus hesperus.</title>
        <authorList>
            <person name="Hull J.J."/>
            <person name="Chaney K."/>
            <person name="Geib S.M."/>
            <person name="Fabrick J.A."/>
            <person name="Brent C.S."/>
            <person name="Walsh D."/>
            <person name="Lavine L.C."/>
        </authorList>
    </citation>
    <scope>NUCLEOTIDE SEQUENCE</scope>
</reference>
<dbReference type="EMBL" id="GBRD01004698">
    <property type="protein sequence ID" value="JAG61123.1"/>
    <property type="molecule type" value="Transcribed_RNA"/>
</dbReference>
<dbReference type="Gene3D" id="3.40.33.10">
    <property type="entry name" value="CAP"/>
    <property type="match status" value="1"/>
</dbReference>
<dbReference type="InterPro" id="IPR035940">
    <property type="entry name" value="CAP_sf"/>
</dbReference>
<dbReference type="Pfam" id="PF00188">
    <property type="entry name" value="CAP"/>
    <property type="match status" value="1"/>
</dbReference>
<evidence type="ECO:0000259" key="2">
    <source>
        <dbReference type="SMART" id="SM00198"/>
    </source>
</evidence>
<dbReference type="EMBL" id="GBHO01031001">
    <property type="protein sequence ID" value="JAG12603.1"/>
    <property type="molecule type" value="Transcribed_RNA"/>
</dbReference>
<gene>
    <name evidence="3" type="ORF">CM83_100316</name>
</gene>
<dbReference type="GO" id="GO:0005576">
    <property type="term" value="C:extracellular region"/>
    <property type="evidence" value="ECO:0007669"/>
    <property type="project" value="UniProtKB-SubCell"/>
</dbReference>
<organism evidence="3">
    <name type="scientific">Lygus hesperus</name>
    <name type="common">Western plant bug</name>
    <dbReference type="NCBI Taxonomy" id="30085"/>
    <lineage>
        <taxon>Eukaryota</taxon>
        <taxon>Metazoa</taxon>
        <taxon>Ecdysozoa</taxon>
        <taxon>Arthropoda</taxon>
        <taxon>Hexapoda</taxon>
        <taxon>Insecta</taxon>
        <taxon>Pterygota</taxon>
        <taxon>Neoptera</taxon>
        <taxon>Paraneoptera</taxon>
        <taxon>Hemiptera</taxon>
        <taxon>Heteroptera</taxon>
        <taxon>Panheteroptera</taxon>
        <taxon>Cimicomorpha</taxon>
        <taxon>Miridae</taxon>
        <taxon>Mirini</taxon>
        <taxon>Lygus</taxon>
    </lineage>
</organism>
<dbReference type="InterPro" id="IPR014044">
    <property type="entry name" value="CAP_dom"/>
</dbReference>
<feature type="chain" id="PRO_5015033776" description="SCP domain-containing protein" evidence="1">
    <location>
        <begin position="17"/>
        <end position="251"/>
    </location>
</feature>
<feature type="signal peptide" evidence="1">
    <location>
        <begin position="1"/>
        <end position="16"/>
    </location>
</feature>
<protein>
    <recommendedName>
        <fullName evidence="2">SCP domain-containing protein</fullName>
    </recommendedName>
</protein>
<reference evidence="3" key="2">
    <citation type="submission" date="2014-07" db="EMBL/GenBank/DDBJ databases">
        <authorList>
            <person name="Hull J."/>
        </authorList>
    </citation>
    <scope>NUCLEOTIDE SEQUENCE</scope>
</reference>